<keyword evidence="1" id="KW-0808">Transferase</keyword>
<evidence type="ECO:0000313" key="7">
    <source>
        <dbReference type="EMBL" id="QEL14827.1"/>
    </source>
</evidence>
<dbReference type="InterPro" id="IPR000719">
    <property type="entry name" value="Prot_kinase_dom"/>
</dbReference>
<dbReference type="GO" id="GO:0004674">
    <property type="term" value="F:protein serine/threonine kinase activity"/>
    <property type="evidence" value="ECO:0007669"/>
    <property type="project" value="TreeGrafter"/>
</dbReference>
<dbReference type="CDD" id="cd14014">
    <property type="entry name" value="STKc_PknB_like"/>
    <property type="match status" value="1"/>
</dbReference>
<accession>A0A5C1A9C5</accession>
<dbReference type="SUPFAM" id="SSF56112">
    <property type="entry name" value="Protein kinase-like (PK-like)"/>
    <property type="match status" value="1"/>
</dbReference>
<dbReference type="PROSITE" id="PS00108">
    <property type="entry name" value="PROTEIN_KINASE_ST"/>
    <property type="match status" value="1"/>
</dbReference>
<proteinExistence type="predicted"/>
<evidence type="ECO:0000259" key="6">
    <source>
        <dbReference type="PROSITE" id="PS50011"/>
    </source>
</evidence>
<dbReference type="InterPro" id="IPR051681">
    <property type="entry name" value="Ser/Thr_Kinases-Pseudokinases"/>
</dbReference>
<evidence type="ECO:0000313" key="8">
    <source>
        <dbReference type="Proteomes" id="UP000324974"/>
    </source>
</evidence>
<dbReference type="Proteomes" id="UP000324974">
    <property type="component" value="Chromosome"/>
</dbReference>
<gene>
    <name evidence="7" type="ORF">PX52LOC_01725</name>
</gene>
<dbReference type="InterPro" id="IPR017441">
    <property type="entry name" value="Protein_kinase_ATP_BS"/>
</dbReference>
<dbReference type="PROSITE" id="PS00107">
    <property type="entry name" value="PROTEIN_KINASE_ATP"/>
    <property type="match status" value="1"/>
</dbReference>
<dbReference type="InterPro" id="IPR008271">
    <property type="entry name" value="Ser/Thr_kinase_AS"/>
</dbReference>
<name>A0A5C1A9C5_9BACT</name>
<dbReference type="GO" id="GO:0005524">
    <property type="term" value="F:ATP binding"/>
    <property type="evidence" value="ECO:0007669"/>
    <property type="project" value="UniProtKB-UniRule"/>
</dbReference>
<dbReference type="AlphaFoldDB" id="A0A5C1A9C5"/>
<reference evidence="8" key="1">
    <citation type="submission" date="2019-08" db="EMBL/GenBank/DDBJ databases">
        <title>Limnoglobus roseus gen. nov., sp. nov., a novel freshwater planctomycete with a giant genome from the family Gemmataceae.</title>
        <authorList>
            <person name="Kulichevskaya I.S."/>
            <person name="Naumoff D.G."/>
            <person name="Miroshnikov K."/>
            <person name="Ivanova A."/>
            <person name="Philippov D.A."/>
            <person name="Hakobyan A."/>
            <person name="Rijpstra I.C."/>
            <person name="Sinninghe Damste J.S."/>
            <person name="Liesack W."/>
            <person name="Dedysh S.N."/>
        </authorList>
    </citation>
    <scope>NUCLEOTIDE SEQUENCE [LARGE SCALE GENOMIC DNA]</scope>
    <source>
        <strain evidence="8">PX52</strain>
    </source>
</reference>
<feature type="domain" description="Protein kinase" evidence="6">
    <location>
        <begin position="19"/>
        <end position="281"/>
    </location>
</feature>
<keyword evidence="4 5" id="KW-0067">ATP-binding</keyword>
<dbReference type="Pfam" id="PF00069">
    <property type="entry name" value="Pkinase"/>
    <property type="match status" value="1"/>
</dbReference>
<evidence type="ECO:0000256" key="1">
    <source>
        <dbReference type="ARBA" id="ARBA00022679"/>
    </source>
</evidence>
<dbReference type="InterPro" id="IPR011009">
    <property type="entry name" value="Kinase-like_dom_sf"/>
</dbReference>
<evidence type="ECO:0000256" key="5">
    <source>
        <dbReference type="PROSITE-ProRule" id="PRU10141"/>
    </source>
</evidence>
<keyword evidence="8" id="KW-1185">Reference proteome</keyword>
<dbReference type="SMART" id="SM00220">
    <property type="entry name" value="S_TKc"/>
    <property type="match status" value="1"/>
</dbReference>
<dbReference type="EMBL" id="CP042425">
    <property type="protein sequence ID" value="QEL14827.1"/>
    <property type="molecule type" value="Genomic_DNA"/>
</dbReference>
<dbReference type="PANTHER" id="PTHR44329:SF288">
    <property type="entry name" value="MITOGEN-ACTIVATED PROTEIN KINASE KINASE KINASE 20"/>
    <property type="match status" value="1"/>
</dbReference>
<dbReference type="PROSITE" id="PS50011">
    <property type="entry name" value="PROTEIN_KINASE_DOM"/>
    <property type="match status" value="1"/>
</dbReference>
<protein>
    <recommendedName>
        <fullName evidence="6">Protein kinase domain-containing protein</fullName>
    </recommendedName>
</protein>
<sequence>MNLPMPGLVITGPNGKDTLRLEEGLGGGAFGIVFRATDTTNGRSYAVKFPQCAIFGGAPELSAFFNEVEAAKQIRHPNVVSVLHTEVNQPNQSPYLVMEYLPGGTLKKRLDGVKAAGKQLAADAVRQIAESLIDGMAAINAKMLHRDLKPDNILLDGDTPKIADFGLSKLVGAATRTSTFKGGQHVLYMAPEGWKGDKNEIQLDMYALGIVLYEVAALKYPYKIPADSNGLRDMHLFQAAPPLTSLRPDLPTSFCHVVTRLMEKSPRARFAQWTEVKDAVVRAFTPAAGATAKHSPIISSMVNTIGALHDVHSKRQLEEDARVAQQGDWRKLNEFQADKLMEEIKAAVEGFNHSSPLAQIQFSARGGSKGDFTLPFGGPLRIKFFDVQPVLKLKRGVARYAALVVDMDGAGLNFLLFRSDEDDLYGRWVPVRINISAIVDPRKMPPRPQPFGFEAGEIKEIGRAEGAMHIYTLDWPEGSCGEAFLQAAHQTMQRRNQGNGRR</sequence>
<organism evidence="7 8">
    <name type="scientific">Limnoglobus roseus</name>
    <dbReference type="NCBI Taxonomy" id="2598579"/>
    <lineage>
        <taxon>Bacteria</taxon>
        <taxon>Pseudomonadati</taxon>
        <taxon>Planctomycetota</taxon>
        <taxon>Planctomycetia</taxon>
        <taxon>Gemmatales</taxon>
        <taxon>Gemmataceae</taxon>
        <taxon>Limnoglobus</taxon>
    </lineage>
</organism>
<dbReference type="Gene3D" id="1.10.510.10">
    <property type="entry name" value="Transferase(Phosphotransferase) domain 1"/>
    <property type="match status" value="1"/>
</dbReference>
<dbReference type="OrthoDB" id="9813021at2"/>
<keyword evidence="3" id="KW-0418">Kinase</keyword>
<feature type="binding site" evidence="5">
    <location>
        <position position="48"/>
    </location>
    <ligand>
        <name>ATP</name>
        <dbReference type="ChEBI" id="CHEBI:30616"/>
    </ligand>
</feature>
<dbReference type="PANTHER" id="PTHR44329">
    <property type="entry name" value="SERINE/THREONINE-PROTEIN KINASE TNNI3K-RELATED"/>
    <property type="match status" value="1"/>
</dbReference>
<keyword evidence="2 5" id="KW-0547">Nucleotide-binding</keyword>
<evidence type="ECO:0000256" key="4">
    <source>
        <dbReference type="ARBA" id="ARBA00022840"/>
    </source>
</evidence>
<dbReference type="KEGG" id="lrs:PX52LOC_01725"/>
<dbReference type="RefSeq" id="WP_149109689.1">
    <property type="nucleotide sequence ID" value="NZ_CP042425.1"/>
</dbReference>
<evidence type="ECO:0000256" key="2">
    <source>
        <dbReference type="ARBA" id="ARBA00022741"/>
    </source>
</evidence>
<evidence type="ECO:0000256" key="3">
    <source>
        <dbReference type="ARBA" id="ARBA00022777"/>
    </source>
</evidence>